<dbReference type="AlphaFoldDB" id="A0A8D5ZKK7"/>
<evidence type="ECO:0000313" key="1">
    <source>
        <dbReference type="EMBL" id="BCU71490.1"/>
    </source>
</evidence>
<protein>
    <submittedName>
        <fullName evidence="1">Uncharacterized protein</fullName>
    </submittedName>
</protein>
<name>A0A8D5ZKK7_9CREN</name>
<dbReference type="Proteomes" id="UP000825123">
    <property type="component" value="Chromosome"/>
</dbReference>
<sequence>MTKVIHVSFADFYLSYHNEILTINIVLSNINIKRRIKPYGDDIMI</sequence>
<keyword evidence="2" id="KW-1185">Reference proteome</keyword>
<reference evidence="1 2" key="1">
    <citation type="submission" date="2021-04" db="EMBL/GenBank/DDBJ databases">
        <title>Complete genome sequence of Stygiolobus sp. KN-1.</title>
        <authorList>
            <person name="Nakamura K."/>
            <person name="Sakai H."/>
            <person name="Kurosawa N."/>
        </authorList>
    </citation>
    <scope>NUCLEOTIDE SEQUENCE [LARGE SCALE GENOMIC DNA]</scope>
    <source>
        <strain evidence="1 2">KN-1</strain>
    </source>
</reference>
<accession>A0A8D5ZKK7</accession>
<gene>
    <name evidence="1" type="ORF">KN1_27870</name>
</gene>
<proteinExistence type="predicted"/>
<organism evidence="1 2">
    <name type="scientific">Stygiolobus caldivivus</name>
    <dbReference type="NCBI Taxonomy" id="2824673"/>
    <lineage>
        <taxon>Archaea</taxon>
        <taxon>Thermoproteota</taxon>
        <taxon>Thermoprotei</taxon>
        <taxon>Sulfolobales</taxon>
        <taxon>Sulfolobaceae</taxon>
        <taxon>Stygiolobus</taxon>
    </lineage>
</organism>
<dbReference type="EMBL" id="AP024597">
    <property type="protein sequence ID" value="BCU71490.1"/>
    <property type="molecule type" value="Genomic_DNA"/>
</dbReference>
<dbReference type="KEGG" id="csty:KN1_27870"/>
<evidence type="ECO:0000313" key="2">
    <source>
        <dbReference type="Proteomes" id="UP000825123"/>
    </source>
</evidence>